<evidence type="ECO:0000259" key="11">
    <source>
        <dbReference type="Pfam" id="PF01266"/>
    </source>
</evidence>
<sequence>MSRLPIRQAVLDWNEQGTPVSRQFDDVYFSSQDGLAETRYVFLRGNDLPERLIRHPCRHFRVAETGFGTGLNFLALWRAFALCRHERLMNPQGVRHLHFISIEQYPLSAEDLALAHGQWPELADYAEQLRRAWPPAVAGCHRLLLGEGEVTLDLWFGEANEVLAGMDDSLHRQVDAWFLDGFAPARNPAMWTDGLFQYLARFTRPGGTFATFTAAGFVRRGLQQAGFAVKKLPGFGKKREMAIGRLTQTTDVPVVAPWYQRQRATLPRGMAVIGGGIAGALCAAALTRRGAEVSLYCADPAPAQGASGNRQGALYPLLNCEDPALTRYFACAFPFASRYYRHCADRGMAFEHQWCGVAQLAYDARSARKIRRMLALGWPATLVRETRRGETARLIGVETGCDSAIYPLGGWLNPAQFTAALLRHEANAGLKLHYGHDVAHLERTADGWLLHFTDGRTALHPLVVLANGHRLRQWPMTRPLPLTNIRGQVSHIPAVAGLAGLRQVICYDGYLTPASPGYGTHSLGASAVRDDEHTEYRQSEQQQNLARLENCLPGRDWISHIDISAGQARCAIRCSARDHLPMVGNVPDYPATLAAYRVLPDLLSVGATATAAPCLADLFMLGALGSRGLCSAPLAAEILAAQIFGEPLPMEGELAAALNPNRFWIRKLLKGKEL</sequence>
<feature type="domain" description="MnmC-like methyltransferase" evidence="12">
    <location>
        <begin position="120"/>
        <end position="244"/>
    </location>
</feature>
<evidence type="ECO:0000259" key="12">
    <source>
        <dbReference type="Pfam" id="PF05430"/>
    </source>
</evidence>
<dbReference type="NCBIfam" id="TIGR03197">
    <property type="entry name" value="MnmC_Cterm"/>
    <property type="match status" value="1"/>
</dbReference>
<dbReference type="Proteomes" id="UP000305202">
    <property type="component" value="Unassembled WGS sequence"/>
</dbReference>
<evidence type="ECO:0000256" key="2">
    <source>
        <dbReference type="ARBA" id="ARBA00022603"/>
    </source>
</evidence>
<comment type="subcellular location">
    <subcellularLocation>
        <location evidence="10">Cytoplasm</location>
    </subcellularLocation>
</comment>
<feature type="region of interest" description="tRNA (mnm(5)s(2)U34)-methyltransferase" evidence="10">
    <location>
        <begin position="1"/>
        <end position="247"/>
    </location>
</feature>
<accession>A0ABY2SGZ2</accession>
<evidence type="ECO:0000256" key="7">
    <source>
        <dbReference type="ARBA" id="ARBA00022827"/>
    </source>
</evidence>
<evidence type="ECO:0000313" key="13">
    <source>
        <dbReference type="EMBL" id="TKI03851.1"/>
    </source>
</evidence>
<dbReference type="NCBIfam" id="NF002481">
    <property type="entry name" value="PRK01747.1-2"/>
    <property type="match status" value="1"/>
</dbReference>
<keyword evidence="4 10" id="KW-0808">Transferase</keyword>
<comment type="caution">
    <text evidence="13">The sequence shown here is derived from an EMBL/GenBank/DDBJ whole genome shotgun (WGS) entry which is preliminary data.</text>
</comment>
<comment type="catalytic activity">
    <reaction evidence="10">
        <text>5-aminomethyl-2-thiouridine(34) in tRNA + S-adenosyl-L-methionine = 5-methylaminomethyl-2-thiouridine(34) in tRNA + S-adenosyl-L-homocysteine + H(+)</text>
        <dbReference type="Rhea" id="RHEA:19569"/>
        <dbReference type="Rhea" id="RHEA-COMP:10195"/>
        <dbReference type="Rhea" id="RHEA-COMP:10197"/>
        <dbReference type="ChEBI" id="CHEBI:15378"/>
        <dbReference type="ChEBI" id="CHEBI:57856"/>
        <dbReference type="ChEBI" id="CHEBI:59789"/>
        <dbReference type="ChEBI" id="CHEBI:74454"/>
        <dbReference type="ChEBI" id="CHEBI:74455"/>
        <dbReference type="EC" id="2.1.1.61"/>
    </reaction>
</comment>
<comment type="similarity">
    <text evidence="10">In the N-terminal section; belongs to the methyltransferase superfamily. tRNA (mnm(5)s(2)U34)-methyltransferase family.</text>
</comment>
<dbReference type="InterPro" id="IPR047785">
    <property type="entry name" value="tRNA_MNMC2"/>
</dbReference>
<evidence type="ECO:0000256" key="10">
    <source>
        <dbReference type="HAMAP-Rule" id="MF_01102"/>
    </source>
</evidence>
<evidence type="ECO:0000256" key="6">
    <source>
        <dbReference type="ARBA" id="ARBA00022694"/>
    </source>
</evidence>
<dbReference type="PANTHER" id="PTHR13847">
    <property type="entry name" value="SARCOSINE DEHYDROGENASE-RELATED"/>
    <property type="match status" value="1"/>
</dbReference>
<dbReference type="SUPFAM" id="SSF51905">
    <property type="entry name" value="FAD/NAD(P)-binding domain"/>
    <property type="match status" value="1"/>
</dbReference>
<evidence type="ECO:0000256" key="8">
    <source>
        <dbReference type="ARBA" id="ARBA00023002"/>
    </source>
</evidence>
<organism evidence="13 14">
    <name type="scientific">Martelella alba</name>
    <dbReference type="NCBI Taxonomy" id="2590451"/>
    <lineage>
        <taxon>Bacteria</taxon>
        <taxon>Pseudomonadati</taxon>
        <taxon>Pseudomonadota</taxon>
        <taxon>Alphaproteobacteria</taxon>
        <taxon>Hyphomicrobiales</taxon>
        <taxon>Aurantimonadaceae</taxon>
        <taxon>Martelella</taxon>
    </lineage>
</organism>
<keyword evidence="14" id="KW-1185">Reference proteome</keyword>
<dbReference type="PANTHER" id="PTHR13847:SF283">
    <property type="entry name" value="TRNA 5-METHYLAMINOMETHYL-2-THIOURIDINE BIOSYNTHESIS BIFUNCTIONAL PROTEIN MNMC"/>
    <property type="match status" value="1"/>
</dbReference>
<dbReference type="InterPro" id="IPR006076">
    <property type="entry name" value="FAD-dep_OxRdtase"/>
</dbReference>
<dbReference type="HAMAP" id="MF_01102">
    <property type="entry name" value="MnmC"/>
    <property type="match status" value="1"/>
</dbReference>
<name>A0ABY2SGZ2_9HYPH</name>
<reference evidence="13 14" key="1">
    <citation type="submission" date="2019-04" db="EMBL/GenBank/DDBJ databases">
        <authorList>
            <person name="Li M."/>
            <person name="Gao C."/>
        </authorList>
    </citation>
    <scope>NUCLEOTIDE SEQUENCE [LARGE SCALE GENOMIC DNA]</scope>
    <source>
        <strain evidence="13 14">BGMRC 2031</strain>
    </source>
</reference>
<dbReference type="EC" id="1.5.-.-" evidence="10"/>
<keyword evidence="1 10" id="KW-0963">Cytoplasm</keyword>
<protein>
    <recommendedName>
        <fullName evidence="10">tRNA 5-methylaminomethyl-2-thiouridine biosynthesis bifunctional protein MnmC</fullName>
        <shortName evidence="10">tRNA mnm(5)s(2)U biosynthesis bifunctional protein</shortName>
    </recommendedName>
    <domain>
        <recommendedName>
            <fullName evidence="10">tRNA (mnm(5)s(2)U34)-methyltransferase</fullName>
            <ecNumber evidence="10">2.1.1.61</ecNumber>
        </recommendedName>
    </domain>
    <domain>
        <recommendedName>
            <fullName evidence="10">FAD-dependent cmnm(5)s(2)U34 oxidoreductase</fullName>
            <ecNumber evidence="10">1.5.-.-</ecNumber>
        </recommendedName>
    </domain>
</protein>
<evidence type="ECO:0000256" key="1">
    <source>
        <dbReference type="ARBA" id="ARBA00022490"/>
    </source>
</evidence>
<dbReference type="RefSeq" id="WP_136992127.1">
    <property type="nucleotide sequence ID" value="NZ_SZPQ01000037.1"/>
</dbReference>
<gene>
    <name evidence="10 13" type="primary">mnmC</name>
    <name evidence="13" type="ORF">FCN80_20190</name>
</gene>
<keyword evidence="2 10" id="KW-0489">Methyltransferase</keyword>
<dbReference type="InterPro" id="IPR029063">
    <property type="entry name" value="SAM-dependent_MTases_sf"/>
</dbReference>
<keyword evidence="6 10" id="KW-0819">tRNA processing</keyword>
<dbReference type="NCBIfam" id="NF033855">
    <property type="entry name" value="tRNA_MNMC2"/>
    <property type="match status" value="1"/>
</dbReference>
<dbReference type="InterPro" id="IPR036188">
    <property type="entry name" value="FAD/NAD-bd_sf"/>
</dbReference>
<dbReference type="InterPro" id="IPR008471">
    <property type="entry name" value="MnmC-like_methylTransf"/>
</dbReference>
<feature type="domain" description="FAD dependent oxidoreductase" evidence="11">
    <location>
        <begin position="271"/>
        <end position="641"/>
    </location>
</feature>
<keyword evidence="8 10" id="KW-0560">Oxidoreductase</keyword>
<dbReference type="EC" id="2.1.1.61" evidence="10"/>
<keyword evidence="9 10" id="KW-0511">Multifunctional enzyme</keyword>
<dbReference type="Gene3D" id="3.40.50.150">
    <property type="entry name" value="Vaccinia Virus protein VP39"/>
    <property type="match status" value="1"/>
</dbReference>
<evidence type="ECO:0000256" key="5">
    <source>
        <dbReference type="ARBA" id="ARBA00022691"/>
    </source>
</evidence>
<dbReference type="InterPro" id="IPR017610">
    <property type="entry name" value="tRNA_S-uridine_synth_MnmC_C"/>
</dbReference>
<keyword evidence="5 10" id="KW-0949">S-adenosyl-L-methionine</keyword>
<dbReference type="Pfam" id="PF05430">
    <property type="entry name" value="Methyltransf_30"/>
    <property type="match status" value="1"/>
</dbReference>
<dbReference type="Pfam" id="PF01266">
    <property type="entry name" value="DAO"/>
    <property type="match status" value="1"/>
</dbReference>
<dbReference type="Gene3D" id="3.50.50.60">
    <property type="entry name" value="FAD/NAD(P)-binding domain"/>
    <property type="match status" value="1"/>
</dbReference>
<proteinExistence type="inferred from homology"/>
<feature type="region of interest" description="FAD-dependent cmnm(5)s(2)U34 oxidoreductase" evidence="10">
    <location>
        <begin position="273"/>
        <end position="674"/>
    </location>
</feature>
<dbReference type="Gene3D" id="3.30.9.10">
    <property type="entry name" value="D-Amino Acid Oxidase, subunit A, domain 2"/>
    <property type="match status" value="1"/>
</dbReference>
<keyword evidence="7 10" id="KW-0274">FAD</keyword>
<comment type="cofactor">
    <cofactor evidence="10">
        <name>FAD</name>
        <dbReference type="ChEBI" id="CHEBI:57692"/>
    </cofactor>
</comment>
<comment type="function">
    <text evidence="10">Catalyzes the last two steps in the biosynthesis of 5-methylaminomethyl-2-thiouridine (mnm(5)s(2)U) at the wobble position (U34) in tRNA. Catalyzes the FAD-dependent demodification of cmnm(5)s(2)U34 to nm(5)s(2)U34, followed by the transfer of a methyl group from S-adenosyl-L-methionine to nm(5)s(2)U34, to form mnm(5)s(2)U34.</text>
</comment>
<dbReference type="EMBL" id="SZPQ01000037">
    <property type="protein sequence ID" value="TKI03851.1"/>
    <property type="molecule type" value="Genomic_DNA"/>
</dbReference>
<dbReference type="InterPro" id="IPR023032">
    <property type="entry name" value="tRNA_MAMT_biosynth_bifunc_MnmC"/>
</dbReference>
<evidence type="ECO:0000256" key="9">
    <source>
        <dbReference type="ARBA" id="ARBA00023268"/>
    </source>
</evidence>
<evidence type="ECO:0000256" key="4">
    <source>
        <dbReference type="ARBA" id="ARBA00022679"/>
    </source>
</evidence>
<comment type="similarity">
    <text evidence="10">In the C-terminal section; belongs to the DAO family.</text>
</comment>
<evidence type="ECO:0000313" key="14">
    <source>
        <dbReference type="Proteomes" id="UP000305202"/>
    </source>
</evidence>
<evidence type="ECO:0000256" key="3">
    <source>
        <dbReference type="ARBA" id="ARBA00022630"/>
    </source>
</evidence>
<keyword evidence="3 10" id="KW-0285">Flavoprotein</keyword>